<dbReference type="SUPFAM" id="SSF54001">
    <property type="entry name" value="Cysteine proteinases"/>
    <property type="match status" value="1"/>
</dbReference>
<dbReference type="PROSITE" id="PS00973">
    <property type="entry name" value="USP_2"/>
    <property type="match status" value="1"/>
</dbReference>
<feature type="domain" description="USP" evidence="9">
    <location>
        <begin position="178"/>
        <end position="827"/>
    </location>
</feature>
<reference evidence="10" key="1">
    <citation type="submission" date="2018-10" db="EMBL/GenBank/DDBJ databases">
        <title>Transcriptome assembly of Aceria tosichella (Wheat curl mite) Type 2.</title>
        <authorList>
            <person name="Scully E.D."/>
            <person name="Geib S.M."/>
            <person name="Palmer N.A."/>
            <person name="Gupta A.K."/>
            <person name="Sarath G."/>
            <person name="Tatineni S."/>
        </authorList>
    </citation>
    <scope>NUCLEOTIDE SEQUENCE</scope>
    <source>
        <strain evidence="10">LincolnNE</strain>
    </source>
</reference>
<dbReference type="GO" id="GO:0004843">
    <property type="term" value="F:cysteine-type deubiquitinase activity"/>
    <property type="evidence" value="ECO:0007669"/>
    <property type="project" value="UniProtKB-UniRule"/>
</dbReference>
<dbReference type="AlphaFoldDB" id="A0A6G1SB64"/>
<evidence type="ECO:0000313" key="10">
    <source>
        <dbReference type="EMBL" id="MDE47735.1"/>
    </source>
</evidence>
<sequence>MDAEQKAVSLKLCLYGGKEATVEKSFSKTTTLNEIQHEMRQLFNIDTERETKLWINSSVYVFKPEATDNGTAATAATEAEAAAAAEAATTTTNENASDSSSEAKENNNHIISTSDSVNNSSSSLNKETNPMLTLSEVGVPDSAVVTLEVINNDGTWPSSKPRYGTVSTRSSRAQPGLCGLSNMGNTCFMNAALQCLSNTPPLTNYILTDKFVDDINTNNPLGMHGEIARTYAELIKVIWSGNHTSFLPREFKCAVSRFAPQFTGFAQQDCQELMAFLLDGLHEDLNRIKNKPYIETKSEIEKRPDEEVAKESWENYKKRNDSIVVDTFHAMLKSTLVCPECNLVSVTFDPFCYLSLPLPVKREKQVTLTFLPKPAKLDESKIKTALKNLDPKQAQIVLEYGGRLSSFDIVSGEHAGYASPSNRPKSCKMQVPRSGPTSELCEIVARIINEERPDAEKVEPANLLVAEMATTLGRISKIYESSEHYNQISDDIVVIEKASKYAVPLYLREELSENSISSINRNLQKLLFIHVPDLKYETLYQSIIVNLSNLTTDCEEDIKSWFPLSAPTCVDHPMECDDDKSDNADTGDCNGTSSSGTNGISLSHEPAFSLATVNSYGNHSFETLGPSCKECDSSKLYLGAVFKSEGVASTPQFEHNREPKKESIEVFTPKISPKPTLQLKDCITQFTNAERLGADDPWYCPKCKKHQQAIKKFDVWSLPKVLIIHLKRFSFSRSWRDKIDTLVEFPVEGLDMSSYVHNPDQKKQELVNYDLIGVANHFGGLGGGHYTAYAKNATQNAWYSFDDALVCPTTATNVVTRSAYVLFYQLRE</sequence>
<evidence type="ECO:0000256" key="7">
    <source>
        <dbReference type="RuleBase" id="RU366025"/>
    </source>
</evidence>
<evidence type="ECO:0000256" key="6">
    <source>
        <dbReference type="ARBA" id="ARBA00022807"/>
    </source>
</evidence>
<dbReference type="PROSITE" id="PS50235">
    <property type="entry name" value="USP_3"/>
    <property type="match status" value="1"/>
</dbReference>
<dbReference type="EMBL" id="GGYP01002964">
    <property type="protein sequence ID" value="MDE47735.1"/>
    <property type="molecule type" value="Transcribed_RNA"/>
</dbReference>
<dbReference type="CDD" id="cd02674">
    <property type="entry name" value="Peptidase_C19R"/>
    <property type="match status" value="1"/>
</dbReference>
<keyword evidence="3 7" id="KW-0645">Protease</keyword>
<dbReference type="Pfam" id="PF14836">
    <property type="entry name" value="Ubiquitin_3"/>
    <property type="match status" value="1"/>
</dbReference>
<keyword evidence="6 7" id="KW-0788">Thiol protease</keyword>
<evidence type="ECO:0000256" key="1">
    <source>
        <dbReference type="ARBA" id="ARBA00000707"/>
    </source>
</evidence>
<evidence type="ECO:0000256" key="2">
    <source>
        <dbReference type="ARBA" id="ARBA00009085"/>
    </source>
</evidence>
<dbReference type="PANTHER" id="PTHR21646">
    <property type="entry name" value="UBIQUITIN CARBOXYL-TERMINAL HYDROLASE"/>
    <property type="match status" value="1"/>
</dbReference>
<keyword evidence="4 7" id="KW-0833">Ubl conjugation pathway</keyword>
<dbReference type="Gene3D" id="3.90.70.10">
    <property type="entry name" value="Cysteine proteinases"/>
    <property type="match status" value="2"/>
</dbReference>
<evidence type="ECO:0000256" key="5">
    <source>
        <dbReference type="ARBA" id="ARBA00022801"/>
    </source>
</evidence>
<evidence type="ECO:0000256" key="3">
    <source>
        <dbReference type="ARBA" id="ARBA00022670"/>
    </source>
</evidence>
<comment type="similarity">
    <text evidence="2 7">Belongs to the peptidase C19 family.</text>
</comment>
<proteinExistence type="inferred from homology"/>
<dbReference type="GO" id="GO:0016579">
    <property type="term" value="P:protein deubiquitination"/>
    <property type="evidence" value="ECO:0007669"/>
    <property type="project" value="InterPro"/>
</dbReference>
<dbReference type="InterPro" id="IPR038765">
    <property type="entry name" value="Papain-like_cys_pep_sf"/>
</dbReference>
<protein>
    <recommendedName>
        <fullName evidence="7">Ubiquitin carboxyl-terminal hydrolase</fullName>
        <ecNumber evidence="7">3.4.19.12</ecNumber>
    </recommendedName>
</protein>
<feature type="compositionally biased region" description="Low complexity" evidence="8">
    <location>
        <begin position="71"/>
        <end position="100"/>
    </location>
</feature>
<dbReference type="GO" id="GO:0006508">
    <property type="term" value="P:proteolysis"/>
    <property type="evidence" value="ECO:0007669"/>
    <property type="project" value="UniProtKB-KW"/>
</dbReference>
<organism evidence="10">
    <name type="scientific">Aceria tosichella</name>
    <name type="common">wheat curl mite</name>
    <dbReference type="NCBI Taxonomy" id="561515"/>
    <lineage>
        <taxon>Eukaryota</taxon>
        <taxon>Metazoa</taxon>
        <taxon>Ecdysozoa</taxon>
        <taxon>Arthropoda</taxon>
        <taxon>Chelicerata</taxon>
        <taxon>Arachnida</taxon>
        <taxon>Acari</taxon>
        <taxon>Acariformes</taxon>
        <taxon>Trombidiformes</taxon>
        <taxon>Prostigmata</taxon>
        <taxon>Eupodina</taxon>
        <taxon>Eriophyoidea</taxon>
        <taxon>Eriophyidae</taxon>
        <taxon>Eriophyinae</taxon>
        <taxon>Aceriini</taxon>
        <taxon>Aceria</taxon>
    </lineage>
</organism>
<accession>A0A6G1SB64</accession>
<evidence type="ECO:0000256" key="8">
    <source>
        <dbReference type="SAM" id="MobiDB-lite"/>
    </source>
</evidence>
<comment type="catalytic activity">
    <reaction evidence="1 7">
        <text>Thiol-dependent hydrolysis of ester, thioester, amide, peptide and isopeptide bonds formed by the C-terminal Gly of ubiquitin (a 76-residue protein attached to proteins as an intracellular targeting signal).</text>
        <dbReference type="EC" id="3.4.19.12"/>
    </reaction>
</comment>
<dbReference type="InterPro" id="IPR018200">
    <property type="entry name" value="USP_CS"/>
</dbReference>
<evidence type="ECO:0000259" key="9">
    <source>
        <dbReference type="PROSITE" id="PS50235"/>
    </source>
</evidence>
<dbReference type="EC" id="3.4.19.12" evidence="7"/>
<dbReference type="InterPro" id="IPR028889">
    <property type="entry name" value="USP"/>
</dbReference>
<gene>
    <name evidence="10" type="primary">USP4</name>
    <name evidence="10" type="ORF">g.19068</name>
</gene>
<dbReference type="Pfam" id="PF00443">
    <property type="entry name" value="UCH"/>
    <property type="match status" value="1"/>
</dbReference>
<dbReference type="InterPro" id="IPR028135">
    <property type="entry name" value="Ub_USP-typ"/>
</dbReference>
<name>A0A6G1SB64_9ACAR</name>
<evidence type="ECO:0000256" key="4">
    <source>
        <dbReference type="ARBA" id="ARBA00022786"/>
    </source>
</evidence>
<dbReference type="PROSITE" id="PS00972">
    <property type="entry name" value="USP_1"/>
    <property type="match status" value="1"/>
</dbReference>
<dbReference type="PANTHER" id="PTHR21646:SF24">
    <property type="entry name" value="UBIQUITIN CARBOXYL-TERMINAL HYDROLASE"/>
    <property type="match status" value="1"/>
</dbReference>
<feature type="region of interest" description="Disordered" evidence="8">
    <location>
        <begin position="71"/>
        <end position="106"/>
    </location>
</feature>
<dbReference type="InterPro" id="IPR001394">
    <property type="entry name" value="Peptidase_C19_UCH"/>
</dbReference>
<dbReference type="InterPro" id="IPR050185">
    <property type="entry name" value="Ub_carboxyl-term_hydrolase"/>
</dbReference>
<dbReference type="Gene3D" id="3.10.20.90">
    <property type="entry name" value="Phosphatidylinositol 3-kinase Catalytic Subunit, Chain A, domain 1"/>
    <property type="match status" value="1"/>
</dbReference>
<keyword evidence="5 7" id="KW-0378">Hydrolase</keyword>